<name>A0A109UHP1_9FIRM</name>
<sequence length="395" mass="43126">MKKNIKLIMCLLVSVSLLLTGCGDSNEADTVRIGVLVSDTTSAEALAFRNYFTEYIQNQFNVEFIYSDELVDSAQEISAFETFITNNVKAVISFSSFDRSAQIELAEKQGIFYAVATGTLTDEEYDKFKNYEYYVGAIGPSLEREFETGYDMANHYLDQGKSNFAIFGGAIPYYTDMHIYRAAGMLYAMVKAGGEGANYKGQATVEGIVGQIYADGSIDTGAVGDVEILGYVGGYDMDDAWFAMCTQMAQLPGLEVLLAVGNGSDFFGAAVQGSNVKIASVDAFASAYGEAMENGVLDYLAGKFSASIGPIFIATLRAVQGNPVRTDNNEALALSQGYWIATSFEEFERLYALDSSVEAPAYSKEMLSLLLNASYDEFSDFVSQYSYDQIRNLTQ</sequence>
<feature type="signal peptide" evidence="1">
    <location>
        <begin position="1"/>
        <end position="27"/>
    </location>
</feature>
<evidence type="ECO:0000313" key="3">
    <source>
        <dbReference type="Proteomes" id="UP000063781"/>
    </source>
</evidence>
<proteinExistence type="predicted"/>
<dbReference type="STRING" id="1514105.AOC36_11100"/>
<gene>
    <name evidence="2" type="ORF">AOC36_11100</name>
</gene>
<dbReference type="SUPFAM" id="SSF53822">
    <property type="entry name" value="Periplasmic binding protein-like I"/>
    <property type="match status" value="1"/>
</dbReference>
<evidence type="ECO:0008006" key="4">
    <source>
        <dbReference type="Google" id="ProtNLM"/>
    </source>
</evidence>
<dbReference type="RefSeq" id="WP_067634303.1">
    <property type="nucleotide sequence ID" value="NZ_CP013213.1"/>
</dbReference>
<protein>
    <recommendedName>
        <fullName evidence="4">Periplasmic binding protein domain-containing protein</fullName>
    </recommendedName>
</protein>
<organism evidence="2 3">
    <name type="scientific">Erysipelothrix larvae</name>
    <dbReference type="NCBI Taxonomy" id="1514105"/>
    <lineage>
        <taxon>Bacteria</taxon>
        <taxon>Bacillati</taxon>
        <taxon>Bacillota</taxon>
        <taxon>Erysipelotrichia</taxon>
        <taxon>Erysipelotrichales</taxon>
        <taxon>Erysipelotrichaceae</taxon>
        <taxon>Erysipelothrix</taxon>
    </lineage>
</organism>
<dbReference type="InterPro" id="IPR028082">
    <property type="entry name" value="Peripla_BP_I"/>
</dbReference>
<accession>A0A109UHP1</accession>
<dbReference type="KEGG" id="erl:AOC36_11100"/>
<dbReference type="PROSITE" id="PS51257">
    <property type="entry name" value="PROKAR_LIPOPROTEIN"/>
    <property type="match status" value="1"/>
</dbReference>
<dbReference type="Proteomes" id="UP000063781">
    <property type="component" value="Chromosome"/>
</dbReference>
<feature type="chain" id="PRO_5007140943" description="Periplasmic binding protein domain-containing protein" evidence="1">
    <location>
        <begin position="28"/>
        <end position="395"/>
    </location>
</feature>
<evidence type="ECO:0000256" key="1">
    <source>
        <dbReference type="SAM" id="SignalP"/>
    </source>
</evidence>
<evidence type="ECO:0000313" key="2">
    <source>
        <dbReference type="EMBL" id="AMC94498.1"/>
    </source>
</evidence>
<dbReference type="EMBL" id="CP013213">
    <property type="protein sequence ID" value="AMC94498.1"/>
    <property type="molecule type" value="Genomic_DNA"/>
</dbReference>
<dbReference type="AlphaFoldDB" id="A0A109UHP1"/>
<reference evidence="2 3" key="1">
    <citation type="submission" date="2015-10" db="EMBL/GenBank/DDBJ databases">
        <title>Erysipelothrix larvae sp. LV19 isolated from the larval gut of the rhinoceros beetle, Trypoxylus dichotomus.</title>
        <authorList>
            <person name="Lim S."/>
            <person name="Kim B.-C."/>
        </authorList>
    </citation>
    <scope>NUCLEOTIDE SEQUENCE [LARGE SCALE GENOMIC DNA]</scope>
    <source>
        <strain evidence="2 3">LV19</strain>
    </source>
</reference>
<keyword evidence="3" id="KW-1185">Reference proteome</keyword>
<keyword evidence="1" id="KW-0732">Signal</keyword>
<dbReference type="Gene3D" id="3.40.50.2300">
    <property type="match status" value="1"/>
</dbReference>